<dbReference type="AlphaFoldDB" id="A0A182I419"/>
<name>A0A182I419_ANOAR</name>
<dbReference type="GO" id="GO:0005886">
    <property type="term" value="C:plasma membrane"/>
    <property type="evidence" value="ECO:0007669"/>
    <property type="project" value="UniProtKB-SubCell"/>
</dbReference>
<keyword evidence="4" id="KW-1133">Transmembrane helix</keyword>
<organism evidence="8 9">
    <name type="scientific">Anopheles arabiensis</name>
    <name type="common">Mosquito</name>
    <dbReference type="NCBI Taxonomy" id="7173"/>
    <lineage>
        <taxon>Eukaryota</taxon>
        <taxon>Metazoa</taxon>
        <taxon>Ecdysozoa</taxon>
        <taxon>Arthropoda</taxon>
        <taxon>Hexapoda</taxon>
        <taxon>Insecta</taxon>
        <taxon>Pterygota</taxon>
        <taxon>Neoptera</taxon>
        <taxon>Endopterygota</taxon>
        <taxon>Diptera</taxon>
        <taxon>Nematocera</taxon>
        <taxon>Culicoidea</taxon>
        <taxon>Culicidae</taxon>
        <taxon>Anophelinae</taxon>
        <taxon>Anopheles</taxon>
    </lineage>
</organism>
<proteinExistence type="predicted"/>
<dbReference type="VEuPathDB" id="VectorBase:AARA008315"/>
<evidence type="ECO:0000256" key="3">
    <source>
        <dbReference type="ARBA" id="ARBA00022692"/>
    </source>
</evidence>
<keyword evidence="3" id="KW-0812">Transmembrane</keyword>
<dbReference type="InterPro" id="IPR052192">
    <property type="entry name" value="Insect_Ionotropic_Sensory_Rcpt"/>
</dbReference>
<dbReference type="PANTHER" id="PTHR42643:SF41">
    <property type="entry name" value="IONOTROPIC RECEPTOR 20A-RELATED"/>
    <property type="match status" value="1"/>
</dbReference>
<dbReference type="SUPFAM" id="SSF53850">
    <property type="entry name" value="Periplasmic binding protein-like II"/>
    <property type="match status" value="1"/>
</dbReference>
<keyword evidence="7" id="KW-0325">Glycoprotein</keyword>
<evidence type="ECO:0000256" key="6">
    <source>
        <dbReference type="ARBA" id="ARBA00023170"/>
    </source>
</evidence>
<evidence type="ECO:0000313" key="9">
    <source>
        <dbReference type="Proteomes" id="UP000075840"/>
    </source>
</evidence>
<dbReference type="EnsemblMetazoa" id="AARA008315-RA">
    <property type="protein sequence ID" value="AARA008315-PA"/>
    <property type="gene ID" value="AARA008315"/>
</dbReference>
<evidence type="ECO:0000256" key="5">
    <source>
        <dbReference type="ARBA" id="ARBA00023136"/>
    </source>
</evidence>
<dbReference type="PANTHER" id="PTHR42643">
    <property type="entry name" value="IONOTROPIC RECEPTOR 20A-RELATED"/>
    <property type="match status" value="1"/>
</dbReference>
<dbReference type="EMBL" id="APCN01002270">
    <property type="status" value="NOT_ANNOTATED_CDS"/>
    <property type="molecule type" value="Genomic_DNA"/>
</dbReference>
<evidence type="ECO:0000256" key="7">
    <source>
        <dbReference type="ARBA" id="ARBA00023180"/>
    </source>
</evidence>
<keyword evidence="5" id="KW-0472">Membrane</keyword>
<sequence>MLNSSTVLVSLLVRIVTELGESSAGGATIALVNIDPARLYYLPSRLIAETSDHAFLLLNNVNITAVQPPAVRCHIPLLIIELPADNLKHMENVLVLRNIFNYLSVTGRETRQFAIIVSDTVRSGDLALLARLFAMLDVLDVLYVIVRTNSITLVQFDNDANSYVQLSVNDTLERLFPNRFRGRSYTIAWFEEEPLAVRRDNKIVGVDVDMLNIIAKHQNIDLHDMSDQTLQGSKRFFDLATLRTIDKSDDWVHATALYFPNSYTWCVAVPRFYQLDLSGQLFRPFALDLWLLVLVLAGAHAAYGKLLYPYLQRHHPAMGRLLNPQLKLLFRFLHFLMLETYIAMLTQQLEFSHLPLFPKTLQEFSRSSIPLLAMASDLADIVHHIPRHAHQTVGWNRSLTYDPEQFAILVQCDIFERNIEQYTAMLGKRVHNTLYYLIPEPMLETPLVCLHKKDSRVHTLQRYIDRLKEAGVWQYLVSKWTYRPHSPQYSSQIEDPLARKQLYLTLTHLIPVILNDVMCSVFIQNVCK</sequence>
<evidence type="ECO:0000256" key="4">
    <source>
        <dbReference type="ARBA" id="ARBA00022989"/>
    </source>
</evidence>
<evidence type="ECO:0000256" key="2">
    <source>
        <dbReference type="ARBA" id="ARBA00022475"/>
    </source>
</evidence>
<keyword evidence="6" id="KW-0675">Receptor</keyword>
<reference evidence="8" key="1">
    <citation type="submission" date="2022-08" db="UniProtKB">
        <authorList>
            <consortium name="EnsemblMetazoa"/>
        </authorList>
    </citation>
    <scope>IDENTIFICATION</scope>
    <source>
        <strain evidence="8">Dongola</strain>
    </source>
</reference>
<comment type="subcellular location">
    <subcellularLocation>
        <location evidence="1">Cell membrane</location>
        <topology evidence="1">Multi-pass membrane protein</topology>
    </subcellularLocation>
</comment>
<keyword evidence="2" id="KW-1003">Cell membrane</keyword>
<protein>
    <recommendedName>
        <fullName evidence="10">Ionotropic glutamate receptor L-glutamate and glycine-binding domain-containing protein</fullName>
    </recommendedName>
</protein>
<accession>A0A182I419</accession>
<evidence type="ECO:0008006" key="10">
    <source>
        <dbReference type="Google" id="ProtNLM"/>
    </source>
</evidence>
<dbReference type="Proteomes" id="UP000075840">
    <property type="component" value="Unassembled WGS sequence"/>
</dbReference>
<evidence type="ECO:0000256" key="1">
    <source>
        <dbReference type="ARBA" id="ARBA00004651"/>
    </source>
</evidence>
<keyword evidence="9" id="KW-1185">Reference proteome</keyword>
<evidence type="ECO:0000313" key="8">
    <source>
        <dbReference type="EnsemblMetazoa" id="AARA008315-PA"/>
    </source>
</evidence>